<reference evidence="2 3" key="1">
    <citation type="submission" date="2023-10" db="EMBL/GenBank/DDBJ databases">
        <title>Culture-based analysis of two novel bacteria associated with mangrove crab gills.</title>
        <authorList>
            <person name="Yang X."/>
            <person name="Garuglieri E."/>
            <person name="Van Goethem M.W."/>
            <person name="Fusi M."/>
            <person name="Marasco R."/>
            <person name="Daffonchio D.G."/>
        </authorList>
    </citation>
    <scope>NUCLEOTIDE SEQUENCE</scope>
    <source>
        <strain evidence="2">UG2-1</strain>
        <strain evidence="1">UG2-2</strain>
        <strain evidence="3">UG2_2</strain>
    </source>
</reference>
<proteinExistence type="predicted"/>
<dbReference type="EMBL" id="CP136925">
    <property type="protein sequence ID" value="WXA12665.1"/>
    <property type="molecule type" value="Genomic_DNA"/>
</dbReference>
<sequence>MSQTPTLEELRNTFGKQLFNVRSKVEKWHLLDDGLLPKEMFITGHFPDDITNEEMTKEALLFLEIFKLEMFKSMPYLKIIALHIDYTVGFVQVRFKVLQ</sequence>
<keyword evidence="3" id="KW-1185">Reference proteome</keyword>
<dbReference type="EMBL" id="CP136924">
    <property type="protein sequence ID" value="WXA02174.1"/>
    <property type="molecule type" value="Genomic_DNA"/>
</dbReference>
<dbReference type="RefSeq" id="WP_338731735.1">
    <property type="nucleotide sequence ID" value="NZ_CP136924.1"/>
</dbReference>
<dbReference type="AlphaFoldDB" id="A0AAU6P4V8"/>
<evidence type="ECO:0000313" key="3">
    <source>
        <dbReference type="Proteomes" id="UP001368318"/>
    </source>
</evidence>
<name>A0AAU6P4V8_9FLAO</name>
<protein>
    <submittedName>
        <fullName evidence="2">Uncharacterized protein</fullName>
    </submittedName>
</protein>
<organism evidence="2">
    <name type="scientific">Mangrovimonas cancribranchiae</name>
    <dbReference type="NCBI Taxonomy" id="3080055"/>
    <lineage>
        <taxon>Bacteria</taxon>
        <taxon>Pseudomonadati</taxon>
        <taxon>Bacteroidota</taxon>
        <taxon>Flavobacteriia</taxon>
        <taxon>Flavobacteriales</taxon>
        <taxon>Flavobacteriaceae</taxon>
        <taxon>Mangrovimonas</taxon>
    </lineage>
</organism>
<dbReference type="KEGG" id="mcaa:R3L15_11095"/>
<dbReference type="Proteomes" id="UP001368318">
    <property type="component" value="Chromosome"/>
</dbReference>
<gene>
    <name evidence="2" type="ORF">R3L15_11095</name>
    <name evidence="1" type="ORF">R3L16_10495</name>
</gene>
<accession>A0AAU6P4V8</accession>
<evidence type="ECO:0000313" key="1">
    <source>
        <dbReference type="EMBL" id="WXA02174.1"/>
    </source>
</evidence>
<evidence type="ECO:0000313" key="2">
    <source>
        <dbReference type="EMBL" id="WXA12665.1"/>
    </source>
</evidence>